<keyword evidence="2" id="KW-1185">Reference proteome</keyword>
<dbReference type="Proteomes" id="UP000236725">
    <property type="component" value="Unassembled WGS sequence"/>
</dbReference>
<sequence length="438" mass="49411">MYRQSSVFIPLLFLLGVSSCYDDANTFGSGLVESSFRNVVIDTCTVNITSVLIDSLETSGKEVALIGQYTHPFWGTVSSSSFIAYKHPSYETDIAESVVLDSLMLSLSYNGHFIGDTALVQRFSIHKLTEKIVLNDNDYLYNNSSVQYDTDPLAVVSFKPKPGSGDRLEVRLSDAIGQDLLTRLHNRDDLVSDDRFEDYFKGIVIIPEKTESQSLLSFSVSDSSALLNLHYHVIGEIGTERTLSIQPNTDTQFNHIDHDRTGTLLEGYPSKQVEISSSLLDDKGFLFCGLGWYTRLEFPFLNNIMQHGEQVHIDQALLKIYPDPSTYSDFNPLPDSIYLYIADENNVVTDAVKDYLGSEVQSGVLERNDADKGNTYYYFDVSDFMQEELGTIGMYKHNLQFVFSSDDYTGTFRNLTFSDQNGRSPIVLQLTYKIYESY</sequence>
<proteinExistence type="predicted"/>
<reference evidence="1 2" key="1">
    <citation type="submission" date="2016-10" db="EMBL/GenBank/DDBJ databases">
        <authorList>
            <person name="Varghese N."/>
            <person name="Submissions S."/>
        </authorList>
    </citation>
    <scope>NUCLEOTIDE SEQUENCE [LARGE SCALE GENOMIC DNA]</scope>
    <source>
        <strain evidence="1 2">DSM 29073</strain>
    </source>
</reference>
<accession>A0A8G2BXN6</accession>
<dbReference type="InterPro" id="IPR025366">
    <property type="entry name" value="DUF4270"/>
</dbReference>
<name>A0A8G2BXN6_9BACT</name>
<gene>
    <name evidence="1" type="ORF">SAMN05444001_11434</name>
</gene>
<dbReference type="PROSITE" id="PS51257">
    <property type="entry name" value="PROKAR_LIPOPROTEIN"/>
    <property type="match status" value="1"/>
</dbReference>
<evidence type="ECO:0000313" key="1">
    <source>
        <dbReference type="EMBL" id="SEG07796.1"/>
    </source>
</evidence>
<dbReference type="AlphaFoldDB" id="A0A8G2BXN6"/>
<dbReference type="RefSeq" id="WP_103983862.1">
    <property type="nucleotide sequence ID" value="NZ_FNVS01000014.1"/>
</dbReference>
<dbReference type="EMBL" id="FNVS01000014">
    <property type="protein sequence ID" value="SEG07796.1"/>
    <property type="molecule type" value="Genomic_DNA"/>
</dbReference>
<dbReference type="Pfam" id="PF14092">
    <property type="entry name" value="DUF4270"/>
    <property type="match status" value="1"/>
</dbReference>
<protein>
    <recommendedName>
        <fullName evidence="3">DUF4270 domain-containing protein</fullName>
    </recommendedName>
</protein>
<comment type="caution">
    <text evidence="1">The sequence shown here is derived from an EMBL/GenBank/DDBJ whole genome shotgun (WGS) entry which is preliminary data.</text>
</comment>
<evidence type="ECO:0000313" key="2">
    <source>
        <dbReference type="Proteomes" id="UP000236725"/>
    </source>
</evidence>
<evidence type="ECO:0008006" key="3">
    <source>
        <dbReference type="Google" id="ProtNLM"/>
    </source>
</evidence>
<organism evidence="1 2">
    <name type="scientific">Parabacteroides chinchillae</name>
    <dbReference type="NCBI Taxonomy" id="871327"/>
    <lineage>
        <taxon>Bacteria</taxon>
        <taxon>Pseudomonadati</taxon>
        <taxon>Bacteroidota</taxon>
        <taxon>Bacteroidia</taxon>
        <taxon>Bacteroidales</taxon>
        <taxon>Tannerellaceae</taxon>
        <taxon>Parabacteroides</taxon>
    </lineage>
</organism>